<organism evidence="1 2">
    <name type="scientific">Aureobasidium mustum</name>
    <dbReference type="NCBI Taxonomy" id="2773714"/>
    <lineage>
        <taxon>Eukaryota</taxon>
        <taxon>Fungi</taxon>
        <taxon>Dikarya</taxon>
        <taxon>Ascomycota</taxon>
        <taxon>Pezizomycotina</taxon>
        <taxon>Dothideomycetes</taxon>
        <taxon>Dothideomycetidae</taxon>
        <taxon>Dothideales</taxon>
        <taxon>Saccotheciaceae</taxon>
        <taxon>Aureobasidium</taxon>
    </lineage>
</organism>
<name>A0A9N8JSN8_9PEZI</name>
<dbReference type="OrthoDB" id="5335493at2759"/>
<accession>A0A9N8JSN8</accession>
<protein>
    <submittedName>
        <fullName evidence="1">Uncharacterized protein</fullName>
    </submittedName>
</protein>
<proteinExistence type="predicted"/>
<dbReference type="Proteomes" id="UP000714618">
    <property type="component" value="Unassembled WGS sequence"/>
</dbReference>
<dbReference type="AlphaFoldDB" id="A0A9N8JSN8"/>
<gene>
    <name evidence="1" type="ORF">AWRI4233_LOCUS4443</name>
</gene>
<dbReference type="EMBL" id="CAIJEO010000005">
    <property type="protein sequence ID" value="CAD0093913.1"/>
    <property type="molecule type" value="Genomic_DNA"/>
</dbReference>
<reference evidence="1" key="1">
    <citation type="submission" date="2020-06" db="EMBL/GenBank/DDBJ databases">
        <authorList>
            <person name="Onetto C."/>
        </authorList>
    </citation>
    <scope>NUCLEOTIDE SEQUENCE</scope>
</reference>
<sequence>MAVTVFPTRYEETSDGWIRQPDDQQITSVLHQHVLETKDEFVISSFDANVMNLRITTGTKYDLSTWKCTPDPDALKFEFIPNSGRDRTLKTRIHHGQVQVCLEGKWILMTDYLEAESKKDEWNPNNHANTCYYKEPFIFEKAIEAQRKWWDANNKFFPFLELPAELREVIYRHAAPQDAIEPYPRHRMRGHGIPHISDRNDMVYNMLRCNKIVSEGMRAYMFRHLPLLINHQHLLKKTLRRNIDFPRDLLTKLTLALPTHKDYIELFGLNARDVNTDETITIEGKGPTASSLCRDQLRFIKRFEIVIPSREVLDKKFVNYCQTHAATMLLEIMWPYIQGHPVIISGMVKKWQKKHWEQKFAQAHKEYEESMADTEDGGVGITQEDLDKYEGKAEHNEYDEEGKCCDCKKECCLLHYEEPEEEFEYHLPFLCQCDPPCLHGEWTDEDRVKDKGEDWANNSTL</sequence>
<evidence type="ECO:0000313" key="1">
    <source>
        <dbReference type="EMBL" id="CAD0093913.1"/>
    </source>
</evidence>
<evidence type="ECO:0000313" key="2">
    <source>
        <dbReference type="Proteomes" id="UP000714618"/>
    </source>
</evidence>
<keyword evidence="2" id="KW-1185">Reference proteome</keyword>
<comment type="caution">
    <text evidence="1">The sequence shown here is derived from an EMBL/GenBank/DDBJ whole genome shotgun (WGS) entry which is preliminary data.</text>
</comment>